<dbReference type="GO" id="GO:0016020">
    <property type="term" value="C:membrane"/>
    <property type="evidence" value="ECO:0007669"/>
    <property type="project" value="InterPro"/>
</dbReference>
<keyword evidence="1" id="KW-0472">Membrane</keyword>
<dbReference type="GO" id="GO:0015031">
    <property type="term" value="P:protein transport"/>
    <property type="evidence" value="ECO:0007669"/>
    <property type="project" value="InterPro"/>
</dbReference>
<dbReference type="Pfam" id="PF00344">
    <property type="entry name" value="SecY"/>
    <property type="match status" value="1"/>
</dbReference>
<keyword evidence="1" id="KW-0812">Transmembrane</keyword>
<reference evidence="2" key="1">
    <citation type="submission" date="2013-08" db="EMBL/GenBank/DDBJ databases">
        <authorList>
            <person name="Mendez C."/>
            <person name="Richter M."/>
            <person name="Ferrer M."/>
            <person name="Sanchez J."/>
        </authorList>
    </citation>
    <scope>NUCLEOTIDE SEQUENCE</scope>
</reference>
<sequence>GSHLRAAGTRKIPIQSSQRVVGRQVYQGRSSFLPLRVNQAGVIPIIFAISIMFFPTIFANFFLPPVGQTGGVMGELATWLHTYWNPFGPNVIVDVAYEVFYFALIMGFTFFYTAVTFDPEDAADNLKKSATYIPGIRPGAATAQYLARVMSRITLAGAIFLGVVTVVVPLLTATLTGQALNGGLYLGGTAILIVVGVSLDTMKQLETQLLMRQYRGFIR</sequence>
<comment type="caution">
    <text evidence="2">The sequence shown here is derived from an EMBL/GenBank/DDBJ whole genome shotgun (WGS) entry which is preliminary data.</text>
</comment>
<dbReference type="Gene3D" id="1.10.3370.10">
    <property type="entry name" value="SecY subunit domain"/>
    <property type="match status" value="1"/>
</dbReference>
<dbReference type="InterPro" id="IPR002208">
    <property type="entry name" value="SecY/SEC61-alpha"/>
</dbReference>
<name>T0YV63_9ZZZZ</name>
<proteinExistence type="predicted"/>
<evidence type="ECO:0000256" key="1">
    <source>
        <dbReference type="SAM" id="Phobius"/>
    </source>
</evidence>
<feature type="non-terminal residue" evidence="2">
    <location>
        <position position="1"/>
    </location>
</feature>
<gene>
    <name evidence="2" type="ORF">B1A_16834</name>
</gene>
<reference evidence="2" key="2">
    <citation type="journal article" date="2014" name="ISME J.">
        <title>Microbial stratification in low pH oxic and suboxic macroscopic growths along an acid mine drainage.</title>
        <authorList>
            <person name="Mendez-Garcia C."/>
            <person name="Mesa V."/>
            <person name="Sprenger R.R."/>
            <person name="Richter M."/>
            <person name="Diez M.S."/>
            <person name="Solano J."/>
            <person name="Bargiela R."/>
            <person name="Golyshina O.V."/>
            <person name="Manteca A."/>
            <person name="Ramos J.L."/>
            <person name="Gallego J.R."/>
            <person name="Llorente I."/>
            <person name="Martins Dos Santos V.A."/>
            <person name="Jensen O.N."/>
            <person name="Pelaez A.I."/>
            <person name="Sanchez J."/>
            <person name="Ferrer M."/>
        </authorList>
    </citation>
    <scope>NUCLEOTIDE SEQUENCE</scope>
</reference>
<evidence type="ECO:0000313" key="2">
    <source>
        <dbReference type="EMBL" id="EQD39471.1"/>
    </source>
</evidence>
<dbReference type="PRINTS" id="PR00303">
    <property type="entry name" value="SECYTRNLCASE"/>
</dbReference>
<feature type="transmembrane region" description="Helical" evidence="1">
    <location>
        <begin position="99"/>
        <end position="117"/>
    </location>
</feature>
<dbReference type="AlphaFoldDB" id="T0YV63"/>
<protein>
    <submittedName>
        <fullName evidence="2">Preprotein translocase, secy subunit</fullName>
    </submittedName>
</protein>
<keyword evidence="1" id="KW-1133">Transmembrane helix</keyword>
<accession>T0YV63</accession>
<dbReference type="PANTHER" id="PTHR10906">
    <property type="entry name" value="SECY/SEC61-ALPHA FAMILY MEMBER"/>
    <property type="match status" value="1"/>
</dbReference>
<feature type="transmembrane region" description="Helical" evidence="1">
    <location>
        <begin position="153"/>
        <end position="172"/>
    </location>
</feature>
<feature type="transmembrane region" description="Helical" evidence="1">
    <location>
        <begin position="184"/>
        <end position="202"/>
    </location>
</feature>
<dbReference type="InterPro" id="IPR023201">
    <property type="entry name" value="SecY_dom_sf"/>
</dbReference>
<dbReference type="SUPFAM" id="SSF103491">
    <property type="entry name" value="Preprotein translocase SecY subunit"/>
    <property type="match status" value="1"/>
</dbReference>
<dbReference type="EMBL" id="AUZX01012375">
    <property type="protein sequence ID" value="EQD39471.1"/>
    <property type="molecule type" value="Genomic_DNA"/>
</dbReference>
<organism evidence="2">
    <name type="scientific">mine drainage metagenome</name>
    <dbReference type="NCBI Taxonomy" id="410659"/>
    <lineage>
        <taxon>unclassified sequences</taxon>
        <taxon>metagenomes</taxon>
        <taxon>ecological metagenomes</taxon>
    </lineage>
</organism>
<feature type="transmembrane region" description="Helical" evidence="1">
    <location>
        <begin position="40"/>
        <end position="63"/>
    </location>
</feature>